<comment type="caution">
    <text evidence="2">The sequence shown here is derived from an EMBL/GenBank/DDBJ whole genome shotgun (WGS) entry which is preliminary data.</text>
</comment>
<gene>
    <name evidence="2" type="ORF">HFP15_40880</name>
</gene>
<organism evidence="2 3">
    <name type="scientific">Amycolatopsis acididurans</name>
    <dbReference type="NCBI Taxonomy" id="2724524"/>
    <lineage>
        <taxon>Bacteria</taxon>
        <taxon>Bacillati</taxon>
        <taxon>Actinomycetota</taxon>
        <taxon>Actinomycetes</taxon>
        <taxon>Pseudonocardiales</taxon>
        <taxon>Pseudonocardiaceae</taxon>
        <taxon>Amycolatopsis</taxon>
    </lineage>
</organism>
<name>A0ABX1JHZ6_9PSEU</name>
<keyword evidence="3" id="KW-1185">Reference proteome</keyword>
<sequence length="605" mass="67790">MTQPERRDFLSTEEVATELGVSPMRVRQLLTEGELPQPTKLGARAYMWHRADIAAVKARRAGEPSSQASGLLAAPPQRLRRVAEDVVDVHLHWGEQWPVHVRVWAGAAPEGQRTVVLLGQVRYGAGVSAHLEDIVRTVAPMLPVDPREAVWFSYRPDDELHTQSVYNLIWHVTSDDEPTGTAGARVRHFFRRTGRRLARRDEAPRFQRPASLPEVERIVGSPIEAYPGPAYTPATIEAWRRTGRTVPVTHDEIDHESLTGAAHTLAAAQAAARDPQRAAAAGAAVHLLVDDVRERHVWINQQPWYDGTKPRFDREPGPQWPTTWAARLTKPRITDDDQRLLDAHPEPFTIPREPAEHGPLHELLDTLRRWSHDVDAYSDQPDEELHAALDRAARLLAFYLGVYDKAFQKNDHPDSTASYYEVVGQWDRAYLAQLADTDPTKQPRSHRVLAETLRRQIADPALLRWGTDPAGRLVAHYLGDQDQDWSELYAVEWPLRPPAEPIPAGTRIVADGERGDRPAYLAYPDGRVEPLPGDPRDTLTGWNFGYSGGGPGSLENAIISAFARADGVERDAMPRAWINDQVEYATNGETLDIAVDELRRRYPAG</sequence>
<dbReference type="EMBL" id="JAAXLS010000084">
    <property type="protein sequence ID" value="NKQ59213.1"/>
    <property type="molecule type" value="Genomic_DNA"/>
</dbReference>
<dbReference type="RefSeq" id="WP_168523779.1">
    <property type="nucleotide sequence ID" value="NZ_JAAXLS010000084.1"/>
</dbReference>
<evidence type="ECO:0000313" key="2">
    <source>
        <dbReference type="EMBL" id="NKQ59213.1"/>
    </source>
</evidence>
<dbReference type="Proteomes" id="UP000715441">
    <property type="component" value="Unassembled WGS sequence"/>
</dbReference>
<dbReference type="InterPro" id="IPR041657">
    <property type="entry name" value="HTH_17"/>
</dbReference>
<proteinExistence type="predicted"/>
<feature type="domain" description="Helix-turn-helix" evidence="1">
    <location>
        <begin position="9"/>
        <end position="60"/>
    </location>
</feature>
<protein>
    <submittedName>
        <fullName evidence="2">Helix-turn-helix domain-containing protein</fullName>
    </submittedName>
</protein>
<evidence type="ECO:0000259" key="1">
    <source>
        <dbReference type="Pfam" id="PF12728"/>
    </source>
</evidence>
<dbReference type="Pfam" id="PF12728">
    <property type="entry name" value="HTH_17"/>
    <property type="match status" value="1"/>
</dbReference>
<reference evidence="2 3" key="1">
    <citation type="submission" date="2020-04" db="EMBL/GenBank/DDBJ databases">
        <title>Novel species.</title>
        <authorList>
            <person name="Teo W.F.A."/>
            <person name="Lipun K."/>
            <person name="Srisuk N."/>
            <person name="Duangmal K."/>
        </authorList>
    </citation>
    <scope>NUCLEOTIDE SEQUENCE [LARGE SCALE GENOMIC DNA]</scope>
    <source>
        <strain evidence="2 3">K13G38</strain>
    </source>
</reference>
<accession>A0ABX1JHZ6</accession>
<evidence type="ECO:0000313" key="3">
    <source>
        <dbReference type="Proteomes" id="UP000715441"/>
    </source>
</evidence>